<evidence type="ECO:0000313" key="2">
    <source>
        <dbReference type="EMBL" id="PYE81277.1"/>
    </source>
</evidence>
<dbReference type="Pfam" id="PF00990">
    <property type="entry name" value="GGDEF"/>
    <property type="match status" value="1"/>
</dbReference>
<dbReference type="Proteomes" id="UP000248311">
    <property type="component" value="Unassembled WGS sequence"/>
</dbReference>
<evidence type="ECO:0000313" key="3">
    <source>
        <dbReference type="Proteomes" id="UP000248311"/>
    </source>
</evidence>
<dbReference type="PANTHER" id="PTHR44757">
    <property type="entry name" value="DIGUANYLATE CYCLASE DGCP"/>
    <property type="match status" value="1"/>
</dbReference>
<dbReference type="SMART" id="SM00267">
    <property type="entry name" value="GGDEF"/>
    <property type="match status" value="1"/>
</dbReference>
<accession>A0A318ST23</accession>
<feature type="domain" description="GGDEF" evidence="1">
    <location>
        <begin position="136"/>
        <end position="301"/>
    </location>
</feature>
<proteinExistence type="predicted"/>
<comment type="caution">
    <text evidence="2">The sequence shown here is derived from an EMBL/GenBank/DDBJ whole genome shotgun (WGS) entry which is preliminary data.</text>
</comment>
<dbReference type="InterPro" id="IPR043128">
    <property type="entry name" value="Rev_trsase/Diguanyl_cyclase"/>
</dbReference>
<dbReference type="InterPro" id="IPR000160">
    <property type="entry name" value="GGDEF_dom"/>
</dbReference>
<keyword evidence="3" id="KW-1185">Reference proteome</keyword>
<organism evidence="2 3">
    <name type="scientific">Pseudoroseicyclus aestuarii</name>
    <dbReference type="NCBI Taxonomy" id="1795041"/>
    <lineage>
        <taxon>Bacteria</taxon>
        <taxon>Pseudomonadati</taxon>
        <taxon>Pseudomonadota</taxon>
        <taxon>Alphaproteobacteria</taxon>
        <taxon>Rhodobacterales</taxon>
        <taxon>Paracoccaceae</taxon>
        <taxon>Pseudoroseicyclus</taxon>
    </lineage>
</organism>
<dbReference type="RefSeq" id="WP_110815499.1">
    <property type="nucleotide sequence ID" value="NZ_QJTE01000007.1"/>
</dbReference>
<dbReference type="SUPFAM" id="SSF55073">
    <property type="entry name" value="Nucleotide cyclase"/>
    <property type="match status" value="1"/>
</dbReference>
<sequence>MISIGDLLSASPEAMAVLDPSGRVILRSAGLRRLDPELFEEGRFFAADLDRFCGGSGKASGPLDLLRGAEAQRVLEVRRGQADWRITLSRSEPQGALAQQTAQGPGLSEAPAGFLLAPSAPTAFGTLVRFEDVTLQRRQLARLDRAARTDPLTGLGNRRALAEALAGLRATGGALATLDIVEFRLANNRLGHGFGDGLLKRFAALLRDCAGVSGLTGYRIGGDEFALLWSGDAEPRCSACLERLAAAAAPMMRRVRPEAPGDAAVLRIAETVILPGQIRDLALLLEEADCKRPGVGHPAGRLDAASGCSAA</sequence>
<evidence type="ECO:0000259" key="1">
    <source>
        <dbReference type="SMART" id="SM00267"/>
    </source>
</evidence>
<dbReference type="AlphaFoldDB" id="A0A318ST23"/>
<dbReference type="PANTHER" id="PTHR44757:SF2">
    <property type="entry name" value="BIOFILM ARCHITECTURE MAINTENANCE PROTEIN MBAA"/>
    <property type="match status" value="1"/>
</dbReference>
<dbReference type="OrthoDB" id="9810730at2"/>
<reference evidence="2 3" key="1">
    <citation type="submission" date="2018-06" db="EMBL/GenBank/DDBJ databases">
        <title>Genomic Encyclopedia of Type Strains, Phase III (KMG-III): the genomes of soil and plant-associated and newly described type strains.</title>
        <authorList>
            <person name="Whitman W."/>
        </authorList>
    </citation>
    <scope>NUCLEOTIDE SEQUENCE [LARGE SCALE GENOMIC DNA]</scope>
    <source>
        <strain evidence="2 3">CECT 9025</strain>
    </source>
</reference>
<protein>
    <submittedName>
        <fullName evidence="2">Diguanylate cyclase (GGDEF)-like protein</fullName>
    </submittedName>
</protein>
<dbReference type="InterPro" id="IPR029787">
    <property type="entry name" value="Nucleotide_cyclase"/>
</dbReference>
<dbReference type="Gene3D" id="3.30.70.270">
    <property type="match status" value="1"/>
</dbReference>
<name>A0A318ST23_9RHOB</name>
<gene>
    <name evidence="2" type="ORF">DFP88_10767</name>
</gene>
<dbReference type="InterPro" id="IPR052155">
    <property type="entry name" value="Biofilm_reg_signaling"/>
</dbReference>
<dbReference type="EMBL" id="QJTE01000007">
    <property type="protein sequence ID" value="PYE81277.1"/>
    <property type="molecule type" value="Genomic_DNA"/>
</dbReference>
<dbReference type="CDD" id="cd01949">
    <property type="entry name" value="GGDEF"/>
    <property type="match status" value="1"/>
</dbReference>
<dbReference type="NCBIfam" id="TIGR00254">
    <property type="entry name" value="GGDEF"/>
    <property type="match status" value="1"/>
</dbReference>